<keyword evidence="2" id="KW-1185">Reference proteome</keyword>
<name>A0AAU9DF23_9BACT</name>
<proteinExistence type="predicted"/>
<evidence type="ECO:0000313" key="1">
    <source>
        <dbReference type="EMBL" id="BDD09565.1"/>
    </source>
</evidence>
<dbReference type="RefSeq" id="WP_338391160.1">
    <property type="nucleotide sequence ID" value="NZ_AP025314.1"/>
</dbReference>
<organism evidence="1 2">
    <name type="scientific">Fulvitalea axinellae</name>
    <dbReference type="NCBI Taxonomy" id="1182444"/>
    <lineage>
        <taxon>Bacteria</taxon>
        <taxon>Pseudomonadati</taxon>
        <taxon>Bacteroidota</taxon>
        <taxon>Cytophagia</taxon>
        <taxon>Cytophagales</taxon>
        <taxon>Persicobacteraceae</taxon>
        <taxon>Fulvitalea</taxon>
    </lineage>
</organism>
<reference evidence="1 2" key="1">
    <citation type="submission" date="2021-12" db="EMBL/GenBank/DDBJ databases">
        <title>Genome sequencing of bacteria with rrn-lacking chromosome and rrn-plasmid.</title>
        <authorList>
            <person name="Anda M."/>
            <person name="Iwasaki W."/>
        </authorList>
    </citation>
    <scope>NUCLEOTIDE SEQUENCE [LARGE SCALE GENOMIC DNA]</scope>
    <source>
        <strain evidence="1 2">DSM 100852</strain>
    </source>
</reference>
<protein>
    <submittedName>
        <fullName evidence="1">Uncharacterized protein</fullName>
    </submittedName>
</protein>
<dbReference type="Proteomes" id="UP001348817">
    <property type="component" value="Chromosome"/>
</dbReference>
<sequence length="223" mass="25238">MATKNRVSIPYAELLQRCDRVLSLFHRDADVFADYGLNEAFATAFSEKIELFRDTDTDRYWEGQQMMATKAKDDARKALEELLAGFRFRAKLALGEKSARFRLYGFGPFSKHKDPGIVRHAQSVVRAASNMLADLSPRGIDQAYLDDIQGAYQQLDMAIDDAEAARGTRQAKTVDRRNLAAGLYTSLGEICNIGKRHWRTLNEAHYEEYVLFGDRIVSESASE</sequence>
<gene>
    <name evidence="1" type="ORF">FUAX_19970</name>
</gene>
<evidence type="ECO:0000313" key="2">
    <source>
        <dbReference type="Proteomes" id="UP001348817"/>
    </source>
</evidence>
<dbReference type="KEGG" id="fax:FUAX_19970"/>
<dbReference type="AlphaFoldDB" id="A0AAU9DF23"/>
<accession>A0AAU9DF23</accession>
<dbReference type="EMBL" id="AP025314">
    <property type="protein sequence ID" value="BDD09565.1"/>
    <property type="molecule type" value="Genomic_DNA"/>
</dbReference>